<dbReference type="GO" id="GO:0005886">
    <property type="term" value="C:plasma membrane"/>
    <property type="evidence" value="ECO:0007669"/>
    <property type="project" value="UniProtKB-SubCell"/>
</dbReference>
<feature type="transmembrane region" description="Helical" evidence="9">
    <location>
        <begin position="183"/>
        <end position="203"/>
    </location>
</feature>
<keyword evidence="6 9" id="KW-1133">Transmembrane helix</keyword>
<evidence type="ECO:0000256" key="8">
    <source>
        <dbReference type="SAM" id="MobiDB-lite"/>
    </source>
</evidence>
<dbReference type="InterPro" id="IPR036640">
    <property type="entry name" value="ABC1_TM_sf"/>
</dbReference>
<dbReference type="EMBL" id="QLSX01000005">
    <property type="protein sequence ID" value="RAR61455.1"/>
    <property type="molecule type" value="Genomic_DNA"/>
</dbReference>
<dbReference type="SUPFAM" id="SSF90123">
    <property type="entry name" value="ABC transporter transmembrane region"/>
    <property type="match status" value="1"/>
</dbReference>
<dbReference type="RefSeq" id="WP_112054805.1">
    <property type="nucleotide sequence ID" value="NZ_QLSX01000005.1"/>
</dbReference>
<dbReference type="InterPro" id="IPR017871">
    <property type="entry name" value="ABC_transporter-like_CS"/>
</dbReference>
<dbReference type="FunFam" id="3.40.50.300:FF:000287">
    <property type="entry name" value="Multidrug ABC transporter ATP-binding protein"/>
    <property type="match status" value="1"/>
</dbReference>
<evidence type="ECO:0000256" key="2">
    <source>
        <dbReference type="ARBA" id="ARBA00022448"/>
    </source>
</evidence>
<protein>
    <submittedName>
        <fullName evidence="12">ATP-binding cassette subfamily B multidrug efflux pump</fullName>
    </submittedName>
</protein>
<evidence type="ECO:0000313" key="13">
    <source>
        <dbReference type="Proteomes" id="UP000249700"/>
    </source>
</evidence>
<feature type="transmembrane region" description="Helical" evidence="9">
    <location>
        <begin position="35"/>
        <end position="60"/>
    </location>
</feature>
<organism evidence="12 13">
    <name type="scientific">Onishia taeanensis</name>
    <dbReference type="NCBI Taxonomy" id="284577"/>
    <lineage>
        <taxon>Bacteria</taxon>
        <taxon>Pseudomonadati</taxon>
        <taxon>Pseudomonadota</taxon>
        <taxon>Gammaproteobacteria</taxon>
        <taxon>Oceanospirillales</taxon>
        <taxon>Halomonadaceae</taxon>
        <taxon>Onishia</taxon>
    </lineage>
</organism>
<dbReference type="Pfam" id="PF00005">
    <property type="entry name" value="ABC_tran"/>
    <property type="match status" value="1"/>
</dbReference>
<dbReference type="FunFam" id="1.20.1560.10:FF:000070">
    <property type="entry name" value="Multidrug ABC transporter ATP-binding protein"/>
    <property type="match status" value="1"/>
</dbReference>
<accession>A0A328XRE6</accession>
<dbReference type="OrthoDB" id="9806127at2"/>
<feature type="transmembrane region" description="Helical" evidence="9">
    <location>
        <begin position="294"/>
        <end position="311"/>
    </location>
</feature>
<comment type="caution">
    <text evidence="12">The sequence shown here is derived from an EMBL/GenBank/DDBJ whole genome shotgun (WGS) entry which is preliminary data.</text>
</comment>
<evidence type="ECO:0000256" key="9">
    <source>
        <dbReference type="SAM" id="Phobius"/>
    </source>
</evidence>
<evidence type="ECO:0000256" key="6">
    <source>
        <dbReference type="ARBA" id="ARBA00022989"/>
    </source>
</evidence>
<evidence type="ECO:0000256" key="3">
    <source>
        <dbReference type="ARBA" id="ARBA00022692"/>
    </source>
</evidence>
<dbReference type="InterPro" id="IPR011527">
    <property type="entry name" value="ABC1_TM_dom"/>
</dbReference>
<dbReference type="PANTHER" id="PTHR43394:SF1">
    <property type="entry name" value="ATP-BINDING CASSETTE SUB-FAMILY B MEMBER 10, MITOCHONDRIAL"/>
    <property type="match status" value="1"/>
</dbReference>
<feature type="transmembrane region" description="Helical" evidence="9">
    <location>
        <begin position="156"/>
        <end position="177"/>
    </location>
</feature>
<keyword evidence="3 9" id="KW-0812">Transmembrane</keyword>
<dbReference type="InterPro" id="IPR027417">
    <property type="entry name" value="P-loop_NTPase"/>
</dbReference>
<keyword evidence="2" id="KW-0813">Transport</keyword>
<dbReference type="InterPro" id="IPR003439">
    <property type="entry name" value="ABC_transporter-like_ATP-bd"/>
</dbReference>
<name>A0A328XRE6_9GAMM</name>
<proteinExistence type="predicted"/>
<dbReference type="AlphaFoldDB" id="A0A328XRE6"/>
<dbReference type="InterPro" id="IPR039421">
    <property type="entry name" value="Type_1_exporter"/>
</dbReference>
<evidence type="ECO:0000313" key="12">
    <source>
        <dbReference type="EMBL" id="RAR61455.1"/>
    </source>
</evidence>
<dbReference type="GO" id="GO:0015421">
    <property type="term" value="F:ABC-type oligopeptide transporter activity"/>
    <property type="evidence" value="ECO:0007669"/>
    <property type="project" value="TreeGrafter"/>
</dbReference>
<dbReference type="Pfam" id="PF00664">
    <property type="entry name" value="ABC_membrane"/>
    <property type="match status" value="1"/>
</dbReference>
<dbReference type="GO" id="GO:0016887">
    <property type="term" value="F:ATP hydrolysis activity"/>
    <property type="evidence" value="ECO:0007669"/>
    <property type="project" value="InterPro"/>
</dbReference>
<keyword evidence="4" id="KW-0547">Nucleotide-binding</keyword>
<dbReference type="Proteomes" id="UP000249700">
    <property type="component" value="Unassembled WGS sequence"/>
</dbReference>
<reference evidence="12 13" key="1">
    <citation type="submission" date="2018-06" db="EMBL/GenBank/DDBJ databases">
        <title>Comparative analysis of microorganisms from saline springs in Andes Mountain Range, Colombia.</title>
        <authorList>
            <person name="Rubin E."/>
        </authorList>
    </citation>
    <scope>NUCLEOTIDE SEQUENCE [LARGE SCALE GENOMIC DNA]</scope>
    <source>
        <strain evidence="12 13">USBA-857</strain>
    </source>
</reference>
<evidence type="ECO:0000256" key="5">
    <source>
        <dbReference type="ARBA" id="ARBA00022840"/>
    </source>
</evidence>
<evidence type="ECO:0000259" key="10">
    <source>
        <dbReference type="PROSITE" id="PS50893"/>
    </source>
</evidence>
<dbReference type="PROSITE" id="PS00211">
    <property type="entry name" value="ABC_TRANSPORTER_1"/>
    <property type="match status" value="1"/>
</dbReference>
<dbReference type="PROSITE" id="PS50929">
    <property type="entry name" value="ABC_TM1F"/>
    <property type="match status" value="1"/>
</dbReference>
<dbReference type="Gene3D" id="1.20.1560.10">
    <property type="entry name" value="ABC transporter type 1, transmembrane domain"/>
    <property type="match status" value="1"/>
</dbReference>
<keyword evidence="7 9" id="KW-0472">Membrane</keyword>
<feature type="transmembrane region" description="Helical" evidence="9">
    <location>
        <begin position="80"/>
        <end position="99"/>
    </location>
</feature>
<evidence type="ECO:0000256" key="7">
    <source>
        <dbReference type="ARBA" id="ARBA00023136"/>
    </source>
</evidence>
<feature type="region of interest" description="Disordered" evidence="8">
    <location>
        <begin position="628"/>
        <end position="647"/>
    </location>
</feature>
<feature type="domain" description="ABC transmembrane type-1" evidence="11">
    <location>
        <begin position="40"/>
        <end position="320"/>
    </location>
</feature>
<dbReference type="Gene3D" id="3.40.50.300">
    <property type="entry name" value="P-loop containing nucleotide triphosphate hydrolases"/>
    <property type="match status" value="1"/>
</dbReference>
<feature type="domain" description="ABC transporter" evidence="10">
    <location>
        <begin position="361"/>
        <end position="615"/>
    </location>
</feature>
<gene>
    <name evidence="12" type="ORF">BCL93_10552</name>
</gene>
<dbReference type="SMART" id="SM00382">
    <property type="entry name" value="AAA"/>
    <property type="match status" value="1"/>
</dbReference>
<sequence length="647" mass="70907">MFRFFESLIDPFPGAVPETPPRRLLAFLCHYSRPLLPLLVAMTVLAALVSVVEVVFFAFMGELVDWLAEADRASFFADHGGRLLGMAALALVAFPLLVLGKSLVTHQSLFGNYPMRVRWLAHRYLLEQSLPFFQDEFAGRVSQKVMQTALAIRETVVKLMDVFVYVVVYFTGALILVGRSEAWLMAPLVVWLCGYLVLMRVFVPRLKHISMAQADARAHMTGRIVDSYTNIQTLKLFAHTQAEQTYARGAMDGFMATVHRQMRLVTQLTVTLQALNSLLLVSMAGIAILAWHQSLISLGAIAVAIGLVMRLRMMSDWILWEVAGLFENLGTVQDGINTIAQAQTVSDAPDAPELSVEQGEVRFDKVTFSYGHGPQVADGDAAQNDAREAAVFDNLSLTLRPGERVGLVGSSGAGKSTLVNLLLRFFDINEGRILIDGQNIAGVTQASLRRQIGMVTQDTSLLHRSIRDNIRYGRPDASEEEIIEAARRAHADTFIRQASDPQGRTGFDAHVGERGVKLSGGQRQRIAIARVLLKDAPILVLDEATSALDSEVEAAIQEQLYALMEGKTVIAIAHRLSTIAMLDRLVVMEQGRIVESGTHHELLAHGGTYAGLWQRQSGGFLGLDVPAEPSPLRTGDATAAELSTGRD</sequence>
<dbReference type="GO" id="GO:0005524">
    <property type="term" value="F:ATP binding"/>
    <property type="evidence" value="ECO:0007669"/>
    <property type="project" value="UniProtKB-KW"/>
</dbReference>
<evidence type="ECO:0000256" key="1">
    <source>
        <dbReference type="ARBA" id="ARBA00004651"/>
    </source>
</evidence>
<dbReference type="PROSITE" id="PS50893">
    <property type="entry name" value="ABC_TRANSPORTER_2"/>
    <property type="match status" value="1"/>
</dbReference>
<dbReference type="PANTHER" id="PTHR43394">
    <property type="entry name" value="ATP-DEPENDENT PERMEASE MDL1, MITOCHONDRIAL"/>
    <property type="match status" value="1"/>
</dbReference>
<keyword evidence="5 12" id="KW-0067">ATP-binding</keyword>
<evidence type="ECO:0000256" key="4">
    <source>
        <dbReference type="ARBA" id="ARBA00022741"/>
    </source>
</evidence>
<dbReference type="SUPFAM" id="SSF52540">
    <property type="entry name" value="P-loop containing nucleoside triphosphate hydrolases"/>
    <property type="match status" value="1"/>
</dbReference>
<dbReference type="InterPro" id="IPR003593">
    <property type="entry name" value="AAA+_ATPase"/>
</dbReference>
<evidence type="ECO:0000259" key="11">
    <source>
        <dbReference type="PROSITE" id="PS50929"/>
    </source>
</evidence>
<comment type="subcellular location">
    <subcellularLocation>
        <location evidence="1">Cell membrane</location>
        <topology evidence="1">Multi-pass membrane protein</topology>
    </subcellularLocation>
</comment>